<keyword evidence="2" id="KW-0677">Repeat</keyword>
<dbReference type="Pfam" id="PF01535">
    <property type="entry name" value="PPR"/>
    <property type="match status" value="1"/>
</dbReference>
<evidence type="ECO:0000313" key="4">
    <source>
        <dbReference type="EMBL" id="KAJ0968025.1"/>
    </source>
</evidence>
<comment type="caution">
    <text evidence="4">The sequence shown here is derived from an EMBL/GenBank/DDBJ whole genome shotgun (WGS) entry which is preliminary data.</text>
</comment>
<dbReference type="PROSITE" id="PS51375">
    <property type="entry name" value="PPR"/>
    <property type="match status" value="7"/>
</dbReference>
<evidence type="ECO:0008006" key="6">
    <source>
        <dbReference type="Google" id="ProtNLM"/>
    </source>
</evidence>
<feature type="repeat" description="PPR" evidence="3">
    <location>
        <begin position="514"/>
        <end position="548"/>
    </location>
</feature>
<dbReference type="Gene3D" id="1.25.40.10">
    <property type="entry name" value="Tetratricopeptide repeat domain"/>
    <property type="match status" value="4"/>
</dbReference>
<dbReference type="InterPro" id="IPR011990">
    <property type="entry name" value="TPR-like_helical_dom_sf"/>
</dbReference>
<dbReference type="OrthoDB" id="185373at2759"/>
<name>A0A9D5H9E7_9LILI</name>
<dbReference type="SUPFAM" id="SSF81901">
    <property type="entry name" value="HCP-like"/>
    <property type="match status" value="1"/>
</dbReference>
<evidence type="ECO:0000256" key="2">
    <source>
        <dbReference type="ARBA" id="ARBA00022737"/>
    </source>
</evidence>
<dbReference type="Pfam" id="PF13041">
    <property type="entry name" value="PPR_2"/>
    <property type="match status" value="5"/>
</dbReference>
<dbReference type="InterPro" id="IPR002885">
    <property type="entry name" value="PPR_rpt"/>
</dbReference>
<dbReference type="NCBIfam" id="TIGR00756">
    <property type="entry name" value="PPR"/>
    <property type="match status" value="9"/>
</dbReference>
<comment type="similarity">
    <text evidence="1">Belongs to the PPR family. P subfamily.</text>
</comment>
<feature type="repeat" description="PPR" evidence="3">
    <location>
        <begin position="339"/>
        <end position="373"/>
    </location>
</feature>
<gene>
    <name evidence="4" type="ORF">J5N97_024942</name>
</gene>
<sequence length="600" mass="67459">MEEITPEISIRTLKTLISQSSETPHLNLTPQLVNLVMSKCPSDLISLSFFLWAARQPNYFHDPSSFDLMVPVVLRLSDRFGNVSEIVDELESIGSCRKAQALLVLMRVYWRGDMYSLALEAFDEMVSSGFVPNTFAGNIVLDILFKTGYFDSAMREMMHRGFWPNSGTYSMVLDCFHKAGKIMELLQLLGLMTVLGGGFQWPLGPVLIDLYRKIGKLDMAAKLFSKMVESGCSPHVVTYTTLIKGFLESNMHDHDEVFHLLDFMEANGCQPDLVFYNILINSLCKIRRYDDAIGVFYDLRCRNISPDSYTLSSLISALCLSGKLSLFPKLVVGLHVSVDLVLFNSLLGFFCKAGLPSQAVEFYIDMVGGGIIPDKYSYAGLLNAFCRLGRTDTAIKLYGEIVAENKDVDSYIHTVILDGLIKRGKLPRAIEMFRQGILENYQLDVVSYTVAIHGLCQGGRLEEAWSLFDQMKQVGVVPNMHTYNVMISGFCKVKDVRAVMQLLVDMRMVGLELECASFNKIIGLLIKMRRVHSAFCMYMEMCHSGVRPNEATYSLLLKGLSHVYGRQVDDLPHDFVDLTAALQTRVLSVLLLEKPLMLVR</sequence>
<dbReference type="PANTHER" id="PTHR47447">
    <property type="entry name" value="OS03G0856100 PROTEIN"/>
    <property type="match status" value="1"/>
</dbReference>
<protein>
    <recommendedName>
        <fullName evidence="6">Pentatricopeptide repeat-containing protein</fullName>
    </recommendedName>
</protein>
<dbReference type="EMBL" id="JAGGNH010000007">
    <property type="protein sequence ID" value="KAJ0968025.1"/>
    <property type="molecule type" value="Genomic_DNA"/>
</dbReference>
<keyword evidence="5" id="KW-1185">Reference proteome</keyword>
<dbReference type="Proteomes" id="UP001085076">
    <property type="component" value="Miscellaneous, Linkage group lg07"/>
</dbReference>
<feature type="repeat" description="PPR" evidence="3">
    <location>
        <begin position="444"/>
        <end position="478"/>
    </location>
</feature>
<feature type="repeat" description="PPR" evidence="3">
    <location>
        <begin position="479"/>
        <end position="513"/>
    </location>
</feature>
<dbReference type="PANTHER" id="PTHR47447:SF28">
    <property type="entry name" value="PENTACOTRIPEPTIDE-REPEAT REGION OF PRORP DOMAIN-CONTAINING PROTEIN"/>
    <property type="match status" value="1"/>
</dbReference>
<evidence type="ECO:0000313" key="5">
    <source>
        <dbReference type="Proteomes" id="UP001085076"/>
    </source>
</evidence>
<feature type="repeat" description="PPR" evidence="3">
    <location>
        <begin position="272"/>
        <end position="306"/>
    </location>
</feature>
<reference evidence="4" key="1">
    <citation type="submission" date="2021-03" db="EMBL/GenBank/DDBJ databases">
        <authorList>
            <person name="Li Z."/>
            <person name="Yang C."/>
        </authorList>
    </citation>
    <scope>NUCLEOTIDE SEQUENCE</scope>
    <source>
        <strain evidence="4">Dzin_1.0</strain>
        <tissue evidence="4">Leaf</tissue>
    </source>
</reference>
<dbReference type="AlphaFoldDB" id="A0A9D5H9E7"/>
<feature type="repeat" description="PPR" evidence="3">
    <location>
        <begin position="235"/>
        <end position="271"/>
    </location>
</feature>
<feature type="repeat" description="PPR" evidence="3">
    <location>
        <begin position="374"/>
        <end position="408"/>
    </location>
</feature>
<organism evidence="4 5">
    <name type="scientific">Dioscorea zingiberensis</name>
    <dbReference type="NCBI Taxonomy" id="325984"/>
    <lineage>
        <taxon>Eukaryota</taxon>
        <taxon>Viridiplantae</taxon>
        <taxon>Streptophyta</taxon>
        <taxon>Embryophyta</taxon>
        <taxon>Tracheophyta</taxon>
        <taxon>Spermatophyta</taxon>
        <taxon>Magnoliopsida</taxon>
        <taxon>Liliopsida</taxon>
        <taxon>Dioscoreales</taxon>
        <taxon>Dioscoreaceae</taxon>
        <taxon>Dioscorea</taxon>
    </lineage>
</organism>
<proteinExistence type="inferred from homology"/>
<accession>A0A9D5H9E7</accession>
<evidence type="ECO:0000256" key="1">
    <source>
        <dbReference type="ARBA" id="ARBA00007626"/>
    </source>
</evidence>
<reference evidence="4" key="2">
    <citation type="journal article" date="2022" name="Hortic Res">
        <title>The genome of Dioscorea zingiberensis sheds light on the biosynthesis, origin and evolution of the medicinally important diosgenin saponins.</title>
        <authorList>
            <person name="Li Y."/>
            <person name="Tan C."/>
            <person name="Li Z."/>
            <person name="Guo J."/>
            <person name="Li S."/>
            <person name="Chen X."/>
            <person name="Wang C."/>
            <person name="Dai X."/>
            <person name="Yang H."/>
            <person name="Song W."/>
            <person name="Hou L."/>
            <person name="Xu J."/>
            <person name="Tong Z."/>
            <person name="Xu A."/>
            <person name="Yuan X."/>
            <person name="Wang W."/>
            <person name="Yang Q."/>
            <person name="Chen L."/>
            <person name="Sun Z."/>
            <person name="Wang K."/>
            <person name="Pan B."/>
            <person name="Chen J."/>
            <person name="Bao Y."/>
            <person name="Liu F."/>
            <person name="Qi X."/>
            <person name="Gang D.R."/>
            <person name="Wen J."/>
            <person name="Li J."/>
        </authorList>
    </citation>
    <scope>NUCLEOTIDE SEQUENCE</scope>
    <source>
        <strain evidence="4">Dzin_1.0</strain>
    </source>
</reference>
<evidence type="ECO:0000256" key="3">
    <source>
        <dbReference type="PROSITE-ProRule" id="PRU00708"/>
    </source>
</evidence>